<dbReference type="Gene3D" id="3.90.1200.10">
    <property type="match status" value="1"/>
</dbReference>
<name>A0ABV9GLJ2_9BACL</name>
<protein>
    <recommendedName>
        <fullName evidence="4">Spore coat protein YsxE</fullName>
    </recommendedName>
</protein>
<gene>
    <name evidence="2" type="ORF">ACFO4N_05365</name>
</gene>
<organism evidence="2 3">
    <name type="scientific">Camelliibacillus cellulosilyticus</name>
    <dbReference type="NCBI Taxonomy" id="2174486"/>
    <lineage>
        <taxon>Bacteria</taxon>
        <taxon>Bacillati</taxon>
        <taxon>Bacillota</taxon>
        <taxon>Bacilli</taxon>
        <taxon>Bacillales</taxon>
        <taxon>Sporolactobacillaceae</taxon>
        <taxon>Camelliibacillus</taxon>
    </lineage>
</organism>
<dbReference type="EMBL" id="JBHSFW010000001">
    <property type="protein sequence ID" value="MFC4618156.1"/>
    <property type="molecule type" value="Genomic_DNA"/>
</dbReference>
<dbReference type="Proteomes" id="UP001596022">
    <property type="component" value="Unassembled WGS sequence"/>
</dbReference>
<dbReference type="InterPro" id="IPR011009">
    <property type="entry name" value="Kinase-like_dom_sf"/>
</dbReference>
<sequence length="345" mass="40118">MRREAMDAITRVLFQYDLVPTTIEKKGRVYRVTTRQGQFALKPLMMDQPALNSFAEITNRLKTLKIRLPQLILTKYGDRFALDAGIPFYLTLWLDDRPLTDERKAEILIKELAQLHRLTAGGQPADSESAGDRFDRLLRDWMEEQRRLESFALRAEHRLYPSPFEQRFLNQFHHIMADAERASAMMNASRGADGANRFVLCHGQPVLSHVLETSTGPFLLNFEQAVWDTPVRDIAMFFTNNAMAIRHWDTLYQLYIMVNPLSIEEKKALTAWLTHPGSYPALISRYYEDPQKKEVDYIRGFERIDIHRRLIKEMVNDLEKEISDESLAESDPSLQQADIQEDKNN</sequence>
<proteinExistence type="predicted"/>
<evidence type="ECO:0008006" key="4">
    <source>
        <dbReference type="Google" id="ProtNLM"/>
    </source>
</evidence>
<comment type="caution">
    <text evidence="2">The sequence shown here is derived from an EMBL/GenBank/DDBJ whole genome shotgun (WGS) entry which is preliminary data.</text>
</comment>
<evidence type="ECO:0000256" key="1">
    <source>
        <dbReference type="SAM" id="MobiDB-lite"/>
    </source>
</evidence>
<keyword evidence="3" id="KW-1185">Reference proteome</keyword>
<dbReference type="PANTHER" id="PTHR39179:SF3">
    <property type="entry name" value="COTS-RELATED PROTEIN"/>
    <property type="match status" value="1"/>
</dbReference>
<evidence type="ECO:0000313" key="2">
    <source>
        <dbReference type="EMBL" id="MFC4618156.1"/>
    </source>
</evidence>
<dbReference type="PANTHER" id="PTHR39179">
    <property type="entry name" value="SPORE COAT PROTEIN I"/>
    <property type="match status" value="1"/>
</dbReference>
<dbReference type="RefSeq" id="WP_376845158.1">
    <property type="nucleotide sequence ID" value="NZ_JBHSFW010000001.1"/>
</dbReference>
<dbReference type="InterPro" id="IPR047175">
    <property type="entry name" value="CotS-like"/>
</dbReference>
<evidence type="ECO:0000313" key="3">
    <source>
        <dbReference type="Proteomes" id="UP001596022"/>
    </source>
</evidence>
<dbReference type="Gene3D" id="3.30.200.20">
    <property type="entry name" value="Phosphorylase Kinase, domain 1"/>
    <property type="match status" value="1"/>
</dbReference>
<accession>A0ABV9GLJ2</accession>
<feature type="region of interest" description="Disordered" evidence="1">
    <location>
        <begin position="323"/>
        <end position="345"/>
    </location>
</feature>
<dbReference type="SUPFAM" id="SSF56112">
    <property type="entry name" value="Protein kinase-like (PK-like)"/>
    <property type="match status" value="1"/>
</dbReference>
<reference evidence="3" key="1">
    <citation type="journal article" date="2019" name="Int. J. Syst. Evol. Microbiol.">
        <title>The Global Catalogue of Microorganisms (GCM) 10K type strain sequencing project: providing services to taxonomists for standard genome sequencing and annotation.</title>
        <authorList>
            <consortium name="The Broad Institute Genomics Platform"/>
            <consortium name="The Broad Institute Genome Sequencing Center for Infectious Disease"/>
            <person name="Wu L."/>
            <person name="Ma J."/>
        </authorList>
    </citation>
    <scope>NUCLEOTIDE SEQUENCE [LARGE SCALE GENOMIC DNA]</scope>
    <source>
        <strain evidence="3">CGMCC 1.16306</strain>
    </source>
</reference>